<feature type="transmembrane region" description="Helical" evidence="1">
    <location>
        <begin position="28"/>
        <end position="52"/>
    </location>
</feature>
<reference evidence="2 3" key="1">
    <citation type="submission" date="2020-07" db="EMBL/GenBank/DDBJ databases">
        <title>Gai3-2, isolated from salt lake.</title>
        <authorList>
            <person name="Cui H."/>
            <person name="Shi X."/>
        </authorList>
    </citation>
    <scope>NUCLEOTIDE SEQUENCE [LARGE SCALE GENOMIC DNA]</scope>
    <source>
        <strain evidence="2 3">Gai3-2</strain>
    </source>
</reference>
<dbReference type="Proteomes" id="UP000509750">
    <property type="component" value="Chromosome"/>
</dbReference>
<evidence type="ECO:0000313" key="3">
    <source>
        <dbReference type="Proteomes" id="UP000509750"/>
    </source>
</evidence>
<keyword evidence="1" id="KW-0472">Membrane</keyword>
<dbReference type="RefSeq" id="WP_179170900.1">
    <property type="nucleotide sequence ID" value="NZ_CP058529.1"/>
</dbReference>
<evidence type="ECO:0000256" key="1">
    <source>
        <dbReference type="SAM" id="Phobius"/>
    </source>
</evidence>
<sequence>MVEWDLNEDDEDGSPSTIRGRARANLPILALGFMLASAVSVAALGGAVATGFGETPYDGPTGFAFSVDRGGDTAAIVITHEDGPVPNADRVSVVDDAGTEVPWTELETDPGVAEVTGSSAVACPSQGTTITVVYEGQRATETVDSYEVTAPIPASVVERCQAAG</sequence>
<keyword evidence="3" id="KW-1185">Reference proteome</keyword>
<name>A0A7D5GDU4_9EURY</name>
<protein>
    <submittedName>
        <fullName evidence="2">Uncharacterized protein</fullName>
    </submittedName>
</protein>
<dbReference type="GeneID" id="56030787"/>
<keyword evidence="1" id="KW-0812">Transmembrane</keyword>
<dbReference type="EMBL" id="CP058529">
    <property type="protein sequence ID" value="QLG29326.1"/>
    <property type="molecule type" value="Genomic_DNA"/>
</dbReference>
<dbReference type="OrthoDB" id="342082at2157"/>
<proteinExistence type="predicted"/>
<dbReference type="AlphaFoldDB" id="A0A7D5GDU4"/>
<organism evidence="2 3">
    <name type="scientific">Halorarum halophilum</name>
    <dbReference type="NCBI Taxonomy" id="2743090"/>
    <lineage>
        <taxon>Archaea</taxon>
        <taxon>Methanobacteriati</taxon>
        <taxon>Methanobacteriota</taxon>
        <taxon>Stenosarchaea group</taxon>
        <taxon>Halobacteria</taxon>
        <taxon>Halobacteriales</taxon>
        <taxon>Haloferacaceae</taxon>
        <taxon>Halorarum</taxon>
    </lineage>
</organism>
<gene>
    <name evidence="2" type="ORF">HUG10_18100</name>
</gene>
<dbReference type="KEGG" id="halg:HUG10_18100"/>
<accession>A0A7D5GDU4</accession>
<keyword evidence="1" id="KW-1133">Transmembrane helix</keyword>
<evidence type="ECO:0000313" key="2">
    <source>
        <dbReference type="EMBL" id="QLG29326.1"/>
    </source>
</evidence>